<proteinExistence type="predicted"/>
<evidence type="ECO:0000313" key="3">
    <source>
        <dbReference type="Proteomes" id="UP000013984"/>
    </source>
</evidence>
<dbReference type="Proteomes" id="UP000013984">
    <property type="component" value="Unassembled WGS sequence"/>
</dbReference>
<dbReference type="STRING" id="1218599.LEP1GSC195_3911"/>
<evidence type="ECO:0000313" key="2">
    <source>
        <dbReference type="EMBL" id="EOQ96266.1"/>
    </source>
</evidence>
<dbReference type="PROSITE" id="PS51257">
    <property type="entry name" value="PROKAR_LIPOPROTEIN"/>
    <property type="match status" value="1"/>
</dbReference>
<gene>
    <name evidence="2" type="ORF">LEP1GSC195_3911</name>
</gene>
<reference evidence="2" key="1">
    <citation type="submission" date="2013-04" db="EMBL/GenBank/DDBJ databases">
        <authorList>
            <person name="Harkins D.M."/>
            <person name="Durkin A.S."/>
            <person name="Brinkac L.M."/>
            <person name="Haft D.H."/>
            <person name="Selengut J.D."/>
            <person name="Sanka R."/>
            <person name="DePew J."/>
            <person name="Purushe J."/>
            <person name="Galloway R.L."/>
            <person name="Vinetz J.M."/>
            <person name="Sutton G.G."/>
            <person name="Nierman W.C."/>
            <person name="Fouts D.E."/>
        </authorList>
    </citation>
    <scope>NUCLEOTIDE SEQUENCE [LARGE SCALE GENOMIC DNA]</scope>
    <source>
        <strain evidence="2">CDC</strain>
    </source>
</reference>
<dbReference type="AlphaFoldDB" id="R9A243"/>
<comment type="caution">
    <text evidence="2">The sequence shown here is derived from an EMBL/GenBank/DDBJ whole genome shotgun (WGS) entry which is preliminary data.</text>
</comment>
<organism evidence="2 3">
    <name type="scientific">Leptospira wolbachii serovar Codice str. CDC</name>
    <dbReference type="NCBI Taxonomy" id="1218599"/>
    <lineage>
        <taxon>Bacteria</taxon>
        <taxon>Pseudomonadati</taxon>
        <taxon>Spirochaetota</taxon>
        <taxon>Spirochaetia</taxon>
        <taxon>Leptospirales</taxon>
        <taxon>Leptospiraceae</taxon>
        <taxon>Leptospira</taxon>
    </lineage>
</organism>
<sequence length="247" mass="25968">MRVRGIFTILVLISLVFVGCSKKKKSMPFWFLLGSGGAVADSSGGLDTPPDSNGVPLPTPGDSVAVTDPDEVPGNNSEQEVSNHGPARVVGTIVPVISGVPANVVCGSPGAPQSPACIDLTLISVRIEVANGETNTLVATTNAESNGKFQFDLTDLPNNNYRVLINTGYGLNYTYQDFSFVFDPTQNPYTLVNVGNLLAERLYYGQGPAQFTGIVTSPGFSGGGVTVSPGPPLLELLFLSWMPTETQ</sequence>
<accession>R9A243</accession>
<name>R9A243_9LEPT</name>
<dbReference type="RefSeq" id="WP_015681617.1">
    <property type="nucleotide sequence ID" value="NZ_AOGZ02000014.1"/>
</dbReference>
<keyword evidence="2" id="KW-0449">Lipoprotein</keyword>
<dbReference type="EMBL" id="AOGZ02000014">
    <property type="protein sequence ID" value="EOQ96266.1"/>
    <property type="molecule type" value="Genomic_DNA"/>
</dbReference>
<keyword evidence="3" id="KW-1185">Reference proteome</keyword>
<feature type="region of interest" description="Disordered" evidence="1">
    <location>
        <begin position="42"/>
        <end position="63"/>
    </location>
</feature>
<evidence type="ECO:0000256" key="1">
    <source>
        <dbReference type="SAM" id="MobiDB-lite"/>
    </source>
</evidence>
<protein>
    <submittedName>
        <fullName evidence="2">Lipoprotein</fullName>
    </submittedName>
</protein>